<name>A0A927K8M8_9HYPH</name>
<proteinExistence type="predicted"/>
<dbReference type="EMBL" id="JACYXJ010000001">
    <property type="protein sequence ID" value="MBD8874676.1"/>
    <property type="molecule type" value="Genomic_DNA"/>
</dbReference>
<reference evidence="2" key="3">
    <citation type="journal article" date="2021" name="Microorganisms">
        <title>Bacterial Dimethylsulfoniopropionate Biosynthesis in the East China Sea.</title>
        <authorList>
            <person name="Liu J."/>
            <person name="Zhang Y."/>
            <person name="Liu J."/>
            <person name="Zhong H."/>
            <person name="Williams B.T."/>
            <person name="Zheng Y."/>
            <person name="Curson A.R.J."/>
            <person name="Sun C."/>
            <person name="Sun H."/>
            <person name="Song D."/>
            <person name="Wagner Mackenzie B."/>
            <person name="Bermejo Martinez A."/>
            <person name="Todd J.D."/>
            <person name="Zhang X.H."/>
        </authorList>
    </citation>
    <scope>NUCLEOTIDE SEQUENCE</scope>
    <source>
        <strain evidence="2">AESS21</strain>
    </source>
</reference>
<dbReference type="AlphaFoldDB" id="A0A927K8M8"/>
<sequence>MTGWQKKFGLAAEEIVSLRLLDEVFDEICRDYEVMLEELAKGGDAAFESDLAETLEGLEGEILKHLTRLGAR</sequence>
<keyword evidence="3" id="KW-1185">Reference proteome</keyword>
<evidence type="ECO:0000313" key="1">
    <source>
        <dbReference type="EMBL" id="MBD8874676.1"/>
    </source>
</evidence>
<dbReference type="RefSeq" id="WP_192106203.1">
    <property type="nucleotide sequence ID" value="NZ_JACYXJ010000001.1"/>
</dbReference>
<reference evidence="1 3" key="2">
    <citation type="submission" date="2020-09" db="EMBL/GenBank/DDBJ databases">
        <title>The genome sequence of type strain Labrenzia polysiphoniae KACC 19711.</title>
        <authorList>
            <person name="Liu Y."/>
        </authorList>
    </citation>
    <scope>NUCLEOTIDE SEQUENCE [LARGE SCALE GENOMIC DNA]</scope>
    <source>
        <strain evidence="1 3">KACC 19711</strain>
    </source>
</reference>
<evidence type="ECO:0000313" key="2">
    <source>
        <dbReference type="EMBL" id="MBS8261059.1"/>
    </source>
</evidence>
<evidence type="ECO:0000313" key="3">
    <source>
        <dbReference type="Proteomes" id="UP000615687"/>
    </source>
</evidence>
<evidence type="ECO:0000313" key="4">
    <source>
        <dbReference type="Proteomes" id="UP000705379"/>
    </source>
</evidence>
<organism evidence="2 4">
    <name type="scientific">Roseibium polysiphoniae</name>
    <dbReference type="NCBI Taxonomy" id="2571221"/>
    <lineage>
        <taxon>Bacteria</taxon>
        <taxon>Pseudomonadati</taxon>
        <taxon>Pseudomonadota</taxon>
        <taxon>Alphaproteobacteria</taxon>
        <taxon>Hyphomicrobiales</taxon>
        <taxon>Stappiaceae</taxon>
        <taxon>Roseibium</taxon>
    </lineage>
</organism>
<dbReference type="Proteomes" id="UP000615687">
    <property type="component" value="Unassembled WGS sequence"/>
</dbReference>
<protein>
    <submittedName>
        <fullName evidence="2">Uncharacterized protein</fullName>
    </submittedName>
</protein>
<accession>A0A927K8M8</accession>
<comment type="caution">
    <text evidence="2">The sequence shown here is derived from an EMBL/GenBank/DDBJ whole genome shotgun (WGS) entry which is preliminary data.</text>
</comment>
<dbReference type="Proteomes" id="UP000705379">
    <property type="component" value="Unassembled WGS sequence"/>
</dbReference>
<gene>
    <name evidence="2" type="ORF">DYI23_12595</name>
    <name evidence="1" type="ORF">IG617_00115</name>
</gene>
<reference evidence="2" key="1">
    <citation type="submission" date="2018-08" db="EMBL/GenBank/DDBJ databases">
        <authorList>
            <person name="Jin W."/>
            <person name="Wang H."/>
            <person name="Yang Y."/>
            <person name="Li M."/>
            <person name="Liu J."/>
        </authorList>
    </citation>
    <scope>NUCLEOTIDE SEQUENCE</scope>
    <source>
        <strain evidence="2">AESS21</strain>
    </source>
</reference>
<dbReference type="EMBL" id="QTKU01000003">
    <property type="protein sequence ID" value="MBS8261059.1"/>
    <property type="molecule type" value="Genomic_DNA"/>
</dbReference>